<gene>
    <name evidence="2" type="ORF">YSA_09229</name>
</gene>
<accession>I3V1Z1</accession>
<dbReference type="Proteomes" id="UP000005268">
    <property type="component" value="Chromosome"/>
</dbReference>
<dbReference type="EMBL" id="CP003588">
    <property type="protein sequence ID" value="AFK71762.1"/>
    <property type="molecule type" value="Genomic_DNA"/>
</dbReference>
<evidence type="ECO:0000256" key="1">
    <source>
        <dbReference type="SAM" id="MobiDB-lite"/>
    </source>
</evidence>
<dbReference type="KEGG" id="ppi:YSA_09229"/>
<feature type="region of interest" description="Disordered" evidence="1">
    <location>
        <begin position="16"/>
        <end position="35"/>
    </location>
</feature>
<name>I3V1Z1_PSEPU</name>
<protein>
    <submittedName>
        <fullName evidence="2">Uncharacterized protein</fullName>
    </submittedName>
</protein>
<dbReference type="AlphaFoldDB" id="I3V1Z1"/>
<organism evidence="2 3">
    <name type="scientific">Pseudomonas putida ND6</name>
    <dbReference type="NCBI Taxonomy" id="231023"/>
    <lineage>
        <taxon>Bacteria</taxon>
        <taxon>Pseudomonadati</taxon>
        <taxon>Pseudomonadota</taxon>
        <taxon>Gammaproteobacteria</taxon>
        <taxon>Pseudomonadales</taxon>
        <taxon>Pseudomonadaceae</taxon>
        <taxon>Pseudomonas</taxon>
    </lineage>
</organism>
<proteinExistence type="predicted"/>
<evidence type="ECO:0000313" key="3">
    <source>
        <dbReference type="Proteomes" id="UP000005268"/>
    </source>
</evidence>
<feature type="compositionally biased region" description="Basic residues" evidence="1">
    <location>
        <begin position="25"/>
        <end position="35"/>
    </location>
</feature>
<reference evidence="2 3" key="1">
    <citation type="journal article" date="2012" name="J. Bacteriol.">
        <title>Complete Genome Sequence of the Naphthalene-Degrading Pseudomonas putida Strain ND6.</title>
        <authorList>
            <person name="Li S."/>
            <person name="Zhao H."/>
            <person name="Li Y."/>
            <person name="Niu S."/>
            <person name="Cai B."/>
        </authorList>
    </citation>
    <scope>NUCLEOTIDE SEQUENCE [LARGE SCALE GENOMIC DNA]</scope>
    <source>
        <strain evidence="2 3">ND6</strain>
    </source>
</reference>
<sequence>MSLGYRWDSIDLAWPGKTASDHGHGGRLRKIPTDA</sequence>
<evidence type="ECO:0000313" key="2">
    <source>
        <dbReference type="EMBL" id="AFK71762.1"/>
    </source>
</evidence>
<dbReference type="HOGENOM" id="CLU_3366711_0_0_6"/>